<feature type="domain" description="GmrSD restriction endonucleases N-terminal" evidence="2">
    <location>
        <begin position="46"/>
        <end position="181"/>
    </location>
</feature>
<dbReference type="RefSeq" id="WP_209296745.1">
    <property type="nucleotide sequence ID" value="NZ_JAGIKT010000147.1"/>
</dbReference>
<dbReference type="PANTHER" id="PTHR39639:SF1">
    <property type="entry name" value="DUF262 DOMAIN-CONTAINING PROTEIN"/>
    <property type="match status" value="1"/>
</dbReference>
<sequence>MASKQSDLDLGENDEEEDFSFPPAERRVVTQPLDLSVQTLVEQWTTKQLVLPEIQREYVWDNAKASRLIESLLLNIPIPVLYFAETEEAKYEIFDGHQRVRSIVNFLGGVYPLSGLNVLREYRGFRYLELPEREQRFLRMRTLRTILISIDSHPNMKFEIYERLNTGSISLNAQELRNSIYRGPFNDLLHELANKSAFRDLIGTKAPRKRMVDEEAILRFFAMRERLNTYKTPLKKFLNEYMSSVRSLSPAQINEYRATFSRAVDVAGAFLGGSAFRVLGSNGAPTETAVNRALLEAQLLACSWISEDKLPDSSRVRRCVAALFKDESFTDAVQRATGDRSRTLKRARDTLAAMQEAGALVQVHHNLDQ</sequence>
<dbReference type="PANTHER" id="PTHR39639">
    <property type="entry name" value="CHROMOSOME 16, WHOLE GENOME SHOTGUN SEQUENCE"/>
    <property type="match status" value="1"/>
</dbReference>
<organism evidence="3 4">
    <name type="scientific">Bradyrhizobium vignae</name>
    <dbReference type="NCBI Taxonomy" id="1549949"/>
    <lineage>
        <taxon>Bacteria</taxon>
        <taxon>Pseudomonadati</taxon>
        <taxon>Pseudomonadota</taxon>
        <taxon>Alphaproteobacteria</taxon>
        <taxon>Hyphomicrobiales</taxon>
        <taxon>Nitrobacteraceae</taxon>
        <taxon>Bradyrhizobium</taxon>
    </lineage>
</organism>
<proteinExistence type="predicted"/>
<reference evidence="3 4" key="1">
    <citation type="submission" date="2021-03" db="EMBL/GenBank/DDBJ databases">
        <title>Genome Sequence of Bradyrhizobium vignae strain ISRA400.</title>
        <authorList>
            <person name="Tisa L.S."/>
            <person name="Svistoonoff S."/>
            <person name="Hocher V."/>
            <person name="Fall S."/>
            <person name="Zaiya A."/>
            <person name="Naing D."/>
            <person name="Niang N."/>
            <person name="Diouf A."/>
            <person name="Dasylva M.C."/>
            <person name="Toure O."/>
            <person name="Gueye M."/>
            <person name="Gully D."/>
            <person name="Tisseyre P."/>
            <person name="Simpson S."/>
            <person name="Morris K."/>
            <person name="Thomas W.K."/>
        </authorList>
    </citation>
    <scope>NUCLEOTIDE SEQUENCE [LARGE SCALE GENOMIC DNA]</scope>
    <source>
        <strain evidence="3 4">ISRA400</strain>
    </source>
</reference>
<evidence type="ECO:0000313" key="4">
    <source>
        <dbReference type="Proteomes" id="UP000669317"/>
    </source>
</evidence>
<dbReference type="Pfam" id="PF03235">
    <property type="entry name" value="GmrSD_N"/>
    <property type="match status" value="1"/>
</dbReference>
<accession>A0ABS4A7X3</accession>
<dbReference type="InterPro" id="IPR004919">
    <property type="entry name" value="GmrSD_N"/>
</dbReference>
<feature type="region of interest" description="Disordered" evidence="1">
    <location>
        <begin position="1"/>
        <end position="23"/>
    </location>
</feature>
<dbReference type="EMBL" id="JAGIKT010000147">
    <property type="protein sequence ID" value="MBP0116509.1"/>
    <property type="molecule type" value="Genomic_DNA"/>
</dbReference>
<protein>
    <submittedName>
        <fullName evidence="3">DUF262 domain-containing protein</fullName>
    </submittedName>
</protein>
<gene>
    <name evidence="3" type="ORF">JWS04_36750</name>
</gene>
<keyword evidence="4" id="KW-1185">Reference proteome</keyword>
<name>A0ABS4A7X3_9BRAD</name>
<feature type="compositionally biased region" description="Acidic residues" evidence="1">
    <location>
        <begin position="9"/>
        <end position="19"/>
    </location>
</feature>
<dbReference type="Proteomes" id="UP000669317">
    <property type="component" value="Unassembled WGS sequence"/>
</dbReference>
<evidence type="ECO:0000256" key="1">
    <source>
        <dbReference type="SAM" id="MobiDB-lite"/>
    </source>
</evidence>
<evidence type="ECO:0000259" key="2">
    <source>
        <dbReference type="Pfam" id="PF03235"/>
    </source>
</evidence>
<evidence type="ECO:0000313" key="3">
    <source>
        <dbReference type="EMBL" id="MBP0116509.1"/>
    </source>
</evidence>
<comment type="caution">
    <text evidence="3">The sequence shown here is derived from an EMBL/GenBank/DDBJ whole genome shotgun (WGS) entry which is preliminary data.</text>
</comment>